<dbReference type="Pfam" id="PF00027">
    <property type="entry name" value="cNMP_binding"/>
    <property type="match status" value="1"/>
</dbReference>
<feature type="region of interest" description="Disordered" evidence="1">
    <location>
        <begin position="320"/>
        <end position="341"/>
    </location>
</feature>
<feature type="domain" description="Cyclic nucleotide-binding" evidence="2">
    <location>
        <begin position="15"/>
        <end position="119"/>
    </location>
</feature>
<feature type="region of interest" description="Disordered" evidence="1">
    <location>
        <begin position="362"/>
        <end position="407"/>
    </location>
</feature>
<dbReference type="InterPro" id="IPR014710">
    <property type="entry name" value="RmlC-like_jellyroll"/>
</dbReference>
<name>A0A6A4G7A2_9STRA</name>
<feature type="compositionally biased region" description="Basic and acidic residues" evidence="1">
    <location>
        <begin position="260"/>
        <end position="269"/>
    </location>
</feature>
<dbReference type="AlphaFoldDB" id="A0A6A4G7A2"/>
<protein>
    <recommendedName>
        <fullName evidence="2">Cyclic nucleotide-binding domain-containing protein</fullName>
    </recommendedName>
</protein>
<proteinExistence type="predicted"/>
<dbReference type="InterPro" id="IPR000595">
    <property type="entry name" value="cNMP-bd_dom"/>
</dbReference>
<dbReference type="EMBL" id="QXFT01000130">
    <property type="protein sequence ID" value="KAE9353859.1"/>
    <property type="molecule type" value="Genomic_DNA"/>
</dbReference>
<evidence type="ECO:0000256" key="1">
    <source>
        <dbReference type="SAM" id="MobiDB-lite"/>
    </source>
</evidence>
<reference evidence="3 4" key="1">
    <citation type="submission" date="2018-08" db="EMBL/GenBank/DDBJ databases">
        <title>Genomic investigation of the strawberry pathogen Phytophthora fragariae indicates pathogenicity is determined by transcriptional variation in three key races.</title>
        <authorList>
            <person name="Adams T.M."/>
            <person name="Armitage A.D."/>
            <person name="Sobczyk M.K."/>
            <person name="Bates H.J."/>
            <person name="Dunwell J.M."/>
            <person name="Nellist C.F."/>
            <person name="Harrison R.J."/>
        </authorList>
    </citation>
    <scope>NUCLEOTIDE SEQUENCE [LARGE SCALE GENOMIC DNA]</scope>
    <source>
        <strain evidence="3 4">SCRP333</strain>
    </source>
</reference>
<dbReference type="CDD" id="cd00038">
    <property type="entry name" value="CAP_ED"/>
    <property type="match status" value="1"/>
</dbReference>
<dbReference type="Proteomes" id="UP000434957">
    <property type="component" value="Unassembled WGS sequence"/>
</dbReference>
<dbReference type="GO" id="GO:0005886">
    <property type="term" value="C:plasma membrane"/>
    <property type="evidence" value="ECO:0007669"/>
    <property type="project" value="TreeGrafter"/>
</dbReference>
<dbReference type="GO" id="GO:0042391">
    <property type="term" value="P:regulation of membrane potential"/>
    <property type="evidence" value="ECO:0007669"/>
    <property type="project" value="TreeGrafter"/>
</dbReference>
<gene>
    <name evidence="3" type="ORF">PR003_g3671</name>
</gene>
<sequence>MLYQWLMNQEKLSSLFTTMSEMSAKKLCKEMEFLHLNSGEVVVNQGEKGSTCFILMSGVVSVYVRSPEEQISITVELTFLGKFDVAGEYIASEKKVSLCPVDIRATTDVDCLMLTRKLFMLHFGGKELKPHVVPTRRRLRSIAEARDAWRETRILQALQYPNLRVPITRKLMRLSGNCCLICGRRTHVAGDQLCMELPLYYMLDEKQKKREQKERGRTTSNHRISVAPQSPTNGSASDASRKLSRKPTMSAMPSRTDLPALREHDREGVSEPPSPVRLGMQLVTKQWQEAEKSRALRLPQRPMTTPSGKRAVPLAVTSITHSTHVSRRQEDQRRQLTQRKTRPIQEELQYIRDTWPYCWNNDDDGQQDATTGMLARLRSRSRSPSPTLDRRRSQPGRHDSGSLSART</sequence>
<feature type="compositionally biased region" description="Basic and acidic residues" evidence="1">
    <location>
        <begin position="208"/>
        <end position="217"/>
    </location>
</feature>
<accession>A0A6A4G7A2</accession>
<evidence type="ECO:0000313" key="4">
    <source>
        <dbReference type="Proteomes" id="UP000434957"/>
    </source>
</evidence>
<evidence type="ECO:0000259" key="2">
    <source>
        <dbReference type="PROSITE" id="PS50042"/>
    </source>
</evidence>
<organism evidence="3 4">
    <name type="scientific">Phytophthora rubi</name>
    <dbReference type="NCBI Taxonomy" id="129364"/>
    <lineage>
        <taxon>Eukaryota</taxon>
        <taxon>Sar</taxon>
        <taxon>Stramenopiles</taxon>
        <taxon>Oomycota</taxon>
        <taxon>Peronosporomycetes</taxon>
        <taxon>Peronosporales</taxon>
        <taxon>Peronosporaceae</taxon>
        <taxon>Phytophthora</taxon>
    </lineage>
</organism>
<dbReference type="InterPro" id="IPR018490">
    <property type="entry name" value="cNMP-bd_dom_sf"/>
</dbReference>
<dbReference type="InterPro" id="IPR050818">
    <property type="entry name" value="KCNH_animal-type"/>
</dbReference>
<feature type="region of interest" description="Disordered" evidence="1">
    <location>
        <begin position="208"/>
        <end position="278"/>
    </location>
</feature>
<dbReference type="SUPFAM" id="SSF51206">
    <property type="entry name" value="cAMP-binding domain-like"/>
    <property type="match status" value="1"/>
</dbReference>
<keyword evidence="4" id="KW-1185">Reference proteome</keyword>
<dbReference type="PROSITE" id="PS50042">
    <property type="entry name" value="CNMP_BINDING_3"/>
    <property type="match status" value="1"/>
</dbReference>
<dbReference type="PANTHER" id="PTHR10217:SF435">
    <property type="entry name" value="POTASSIUM VOLTAGE-GATED CHANNEL PROTEIN EAG"/>
    <property type="match status" value="1"/>
</dbReference>
<evidence type="ECO:0000313" key="3">
    <source>
        <dbReference type="EMBL" id="KAE9353859.1"/>
    </source>
</evidence>
<feature type="compositionally biased region" description="Polar residues" evidence="1">
    <location>
        <begin position="218"/>
        <end position="238"/>
    </location>
</feature>
<comment type="caution">
    <text evidence="3">The sequence shown here is derived from an EMBL/GenBank/DDBJ whole genome shotgun (WGS) entry which is preliminary data.</text>
</comment>
<dbReference type="PANTHER" id="PTHR10217">
    <property type="entry name" value="VOLTAGE AND LIGAND GATED POTASSIUM CHANNEL"/>
    <property type="match status" value="1"/>
</dbReference>
<dbReference type="Gene3D" id="2.60.120.10">
    <property type="entry name" value="Jelly Rolls"/>
    <property type="match status" value="1"/>
</dbReference>
<feature type="compositionally biased region" description="Basic and acidic residues" evidence="1">
    <location>
        <begin position="388"/>
        <end position="400"/>
    </location>
</feature>
<dbReference type="GO" id="GO:0005249">
    <property type="term" value="F:voltage-gated potassium channel activity"/>
    <property type="evidence" value="ECO:0007669"/>
    <property type="project" value="TreeGrafter"/>
</dbReference>